<organism evidence="3 4">
    <name type="scientific">Tetrapyrgos nigripes</name>
    <dbReference type="NCBI Taxonomy" id="182062"/>
    <lineage>
        <taxon>Eukaryota</taxon>
        <taxon>Fungi</taxon>
        <taxon>Dikarya</taxon>
        <taxon>Basidiomycota</taxon>
        <taxon>Agaricomycotina</taxon>
        <taxon>Agaricomycetes</taxon>
        <taxon>Agaricomycetidae</taxon>
        <taxon>Agaricales</taxon>
        <taxon>Marasmiineae</taxon>
        <taxon>Marasmiaceae</taxon>
        <taxon>Tetrapyrgos</taxon>
    </lineage>
</organism>
<reference evidence="3 4" key="1">
    <citation type="journal article" date="2020" name="ISME J.">
        <title>Uncovering the hidden diversity of litter-decomposition mechanisms in mushroom-forming fungi.</title>
        <authorList>
            <person name="Floudas D."/>
            <person name="Bentzer J."/>
            <person name="Ahren D."/>
            <person name="Johansson T."/>
            <person name="Persson P."/>
            <person name="Tunlid A."/>
        </authorList>
    </citation>
    <scope>NUCLEOTIDE SEQUENCE [LARGE SCALE GENOMIC DNA]</scope>
    <source>
        <strain evidence="3 4">CBS 291.85</strain>
    </source>
</reference>
<protein>
    <recommendedName>
        <fullName evidence="5">HET-domain-containing protein</fullName>
    </recommendedName>
</protein>
<evidence type="ECO:0000259" key="1">
    <source>
        <dbReference type="Pfam" id="PF06985"/>
    </source>
</evidence>
<name>A0A8H5CX43_9AGAR</name>
<comment type="caution">
    <text evidence="3">The sequence shown here is derived from an EMBL/GenBank/DDBJ whole genome shotgun (WGS) entry which is preliminary data.</text>
</comment>
<gene>
    <name evidence="3" type="ORF">D9758_006783</name>
</gene>
<keyword evidence="4" id="KW-1185">Reference proteome</keyword>
<dbReference type="InterPro" id="IPR058525">
    <property type="entry name" value="DUF8212"/>
</dbReference>
<accession>A0A8H5CX43</accession>
<proteinExistence type="predicted"/>
<dbReference type="InterPro" id="IPR010730">
    <property type="entry name" value="HET"/>
</dbReference>
<dbReference type="Pfam" id="PF06985">
    <property type="entry name" value="HET"/>
    <property type="match status" value="1"/>
</dbReference>
<evidence type="ECO:0008006" key="5">
    <source>
        <dbReference type="Google" id="ProtNLM"/>
    </source>
</evidence>
<dbReference type="AlphaFoldDB" id="A0A8H5CX43"/>
<dbReference type="PANTHER" id="PTHR10622">
    <property type="entry name" value="HET DOMAIN-CONTAINING PROTEIN"/>
    <property type="match status" value="1"/>
</dbReference>
<evidence type="ECO:0000259" key="2">
    <source>
        <dbReference type="Pfam" id="PF26640"/>
    </source>
</evidence>
<dbReference type="Proteomes" id="UP000559256">
    <property type="component" value="Unassembled WGS sequence"/>
</dbReference>
<sequence>MRLLNTKTLQLEEFVTDIPPYAILSHTWEKEEVTFHDLQNLETARTKSGYAKLWNACARALRYRFNWIWIDSCCINKESSAELSEAINSMYQYYEDAAICYVYLCDVSSKYPPRNPKSDFRESRWFSRGWTLQELLAPLHVVFLDKAWKRIGTRWSLRDVVSAVTTIPVGVFEGRAIDEYSVAQRMSWAAFRETTRPEDEAYCLMGMFGVSLPPIYGEGSTKAFIRLQQEIIKISDDRSIFAWVAETSQKDEQRGLLAKSPYEFRMSGEVMASKPDVIGARSSYSFANNGLRIHLPLEPTGFSHDEKSEKHVGAFINYEEVIFLASLLCESVVDGNYLSVYLRKTGEQCFVRCHSDEMVLRPSPPTLDNVCEVTVRENATLRRLQATRGTGTSDIFHVILLPSAQHFVCAEPRHFRGSKSASVDLHRLPDISLVYDHPGGESFILNLDRWGSTPSFYLQQKNTIRGTVACRDHPHVDSILGQLDSGDYISVNSETRGDFGINLEVDYIPKHDPNIEFLSETLRPPELGFIVPLNLELFDQYRDIEIFPSDLFGREISTDVAYVTIFHTENGLTSFSHCPFRIVTYKLIWYTIHVAFGVEESVAWTDIILQDDQSKETSEEVWKSYLDYGSRAERRLNGQTSSSVSAKFFISNISLSLTASVEKRTKVQLGSHLLCLESKQEVISRWLSE</sequence>
<evidence type="ECO:0000313" key="3">
    <source>
        <dbReference type="EMBL" id="KAF5348653.1"/>
    </source>
</evidence>
<dbReference type="EMBL" id="JAACJM010000085">
    <property type="protein sequence ID" value="KAF5348653.1"/>
    <property type="molecule type" value="Genomic_DNA"/>
</dbReference>
<evidence type="ECO:0000313" key="4">
    <source>
        <dbReference type="Proteomes" id="UP000559256"/>
    </source>
</evidence>
<dbReference type="Pfam" id="PF26640">
    <property type="entry name" value="DUF8212"/>
    <property type="match status" value="1"/>
</dbReference>
<feature type="domain" description="DUF8212" evidence="2">
    <location>
        <begin position="222"/>
        <end position="288"/>
    </location>
</feature>
<dbReference type="PANTHER" id="PTHR10622:SF10">
    <property type="entry name" value="HET DOMAIN-CONTAINING PROTEIN"/>
    <property type="match status" value="1"/>
</dbReference>
<feature type="domain" description="Heterokaryon incompatibility" evidence="1">
    <location>
        <begin position="21"/>
        <end position="109"/>
    </location>
</feature>